<dbReference type="PROSITE" id="PS50943">
    <property type="entry name" value="HTH_CROC1"/>
    <property type="match status" value="1"/>
</dbReference>
<dbReference type="Proteomes" id="UP000185839">
    <property type="component" value="Unassembled WGS sequence"/>
</dbReference>
<keyword evidence="2" id="KW-0238">DNA-binding</keyword>
<protein>
    <submittedName>
        <fullName evidence="2">Cro/C1-type HTH DNA-binding domain-containing protein</fullName>
    </submittedName>
</protein>
<dbReference type="AlphaFoldDB" id="A0A1N7KGU0"/>
<feature type="domain" description="HTH cro/C1-type" evidence="1">
    <location>
        <begin position="24"/>
        <end position="62"/>
    </location>
</feature>
<accession>A0A1N7KGU0</accession>
<evidence type="ECO:0000313" key="2">
    <source>
        <dbReference type="EMBL" id="SIS60795.1"/>
    </source>
</evidence>
<reference evidence="3" key="1">
    <citation type="submission" date="2017-01" db="EMBL/GenBank/DDBJ databases">
        <authorList>
            <person name="Varghese N."/>
            <person name="Submissions S."/>
        </authorList>
    </citation>
    <scope>NUCLEOTIDE SEQUENCE [LARGE SCALE GENOMIC DNA]</scope>
    <source>
        <strain evidence="3">DSM 23145</strain>
    </source>
</reference>
<dbReference type="CDD" id="cd00093">
    <property type="entry name" value="HTH_XRE"/>
    <property type="match status" value="1"/>
</dbReference>
<proteinExistence type="predicted"/>
<dbReference type="InterPro" id="IPR001387">
    <property type="entry name" value="Cro/C1-type_HTH"/>
</dbReference>
<keyword evidence="3" id="KW-1185">Reference proteome</keyword>
<dbReference type="RefSeq" id="WP_076385839.1">
    <property type="nucleotide sequence ID" value="NZ_FTOI01000003.1"/>
</dbReference>
<dbReference type="GO" id="GO:0003677">
    <property type="term" value="F:DNA binding"/>
    <property type="evidence" value="ECO:0007669"/>
    <property type="project" value="UniProtKB-KW"/>
</dbReference>
<organism evidence="2 3">
    <name type="scientific">Kaistella chaponensis</name>
    <dbReference type="NCBI Taxonomy" id="713588"/>
    <lineage>
        <taxon>Bacteria</taxon>
        <taxon>Pseudomonadati</taxon>
        <taxon>Bacteroidota</taxon>
        <taxon>Flavobacteriia</taxon>
        <taxon>Flavobacteriales</taxon>
        <taxon>Weeksellaceae</taxon>
        <taxon>Chryseobacterium group</taxon>
        <taxon>Kaistella</taxon>
    </lineage>
</organism>
<dbReference type="EMBL" id="FTOI01000003">
    <property type="protein sequence ID" value="SIS60795.1"/>
    <property type="molecule type" value="Genomic_DNA"/>
</dbReference>
<name>A0A1N7KGU0_9FLAO</name>
<gene>
    <name evidence="2" type="ORF">SAMN05421789_103194</name>
</gene>
<evidence type="ECO:0000259" key="1">
    <source>
        <dbReference type="PROSITE" id="PS50943"/>
    </source>
</evidence>
<dbReference type="Pfam" id="PF13443">
    <property type="entry name" value="HTH_26"/>
    <property type="match status" value="1"/>
</dbReference>
<sequence>MFVFQIREYFLQKGMKPSVYTLMKMGIAQKSAYNYLSGKAMSIRPDHLYKMCTFLNCTPKELLRLDLPEDDASLENHPLKEWAKKPRAFPLQEFQDLTPAQLEAAQAAIRRIIEGN</sequence>
<dbReference type="OrthoDB" id="9805309at2"/>
<evidence type="ECO:0000313" key="3">
    <source>
        <dbReference type="Proteomes" id="UP000185839"/>
    </source>
</evidence>